<proteinExistence type="predicted"/>
<reference evidence="1" key="2">
    <citation type="submission" date="2020-07" db="EMBL/GenBank/DDBJ databases">
        <authorList>
            <person name="Vera ALvarez R."/>
            <person name="Arias-Moreno D.M."/>
            <person name="Jimenez-Jacinto V."/>
            <person name="Jimenez-Bremont J.F."/>
            <person name="Swaminathan K."/>
            <person name="Moose S.P."/>
            <person name="Guerrero-Gonzalez M.L."/>
            <person name="Marino-Ramirez L."/>
            <person name="Landsman D."/>
            <person name="Rodriguez-Kessler M."/>
            <person name="Delgado-Sanchez P."/>
        </authorList>
    </citation>
    <scope>NUCLEOTIDE SEQUENCE</scope>
    <source>
        <tissue evidence="1">Cladode</tissue>
    </source>
</reference>
<protein>
    <submittedName>
        <fullName evidence="1">Uncharacterized protein</fullName>
    </submittedName>
</protein>
<accession>A0A7C9FQV5</accession>
<reference evidence="1" key="1">
    <citation type="journal article" date="2013" name="J. Plant Res.">
        <title>Effect of fungi and light on seed germination of three Opuntia species from semiarid lands of central Mexico.</title>
        <authorList>
            <person name="Delgado-Sanchez P."/>
            <person name="Jimenez-Bremont J.F."/>
            <person name="Guerrero-Gonzalez Mde L."/>
            <person name="Flores J."/>
        </authorList>
    </citation>
    <scope>NUCLEOTIDE SEQUENCE</scope>
    <source>
        <tissue evidence="1">Cladode</tissue>
    </source>
</reference>
<sequence>MPITLCENPHNGALREPFMKATTLFSLTSLSISSSRGTVSCTWRPGVRRRSAFFLGGGLNHVVFPVSFPGGIFPVAAMCSSNHDFQAWVRDSRSGFSTIPTLT</sequence>
<name>A0A7C9FQV5_OPUST</name>
<dbReference type="EMBL" id="GISG01289149">
    <property type="protein sequence ID" value="MBA4681029.1"/>
    <property type="molecule type" value="Transcribed_RNA"/>
</dbReference>
<organism evidence="1">
    <name type="scientific">Opuntia streptacantha</name>
    <name type="common">Prickly pear cactus</name>
    <name type="synonym">Opuntia cardona</name>
    <dbReference type="NCBI Taxonomy" id="393608"/>
    <lineage>
        <taxon>Eukaryota</taxon>
        <taxon>Viridiplantae</taxon>
        <taxon>Streptophyta</taxon>
        <taxon>Embryophyta</taxon>
        <taxon>Tracheophyta</taxon>
        <taxon>Spermatophyta</taxon>
        <taxon>Magnoliopsida</taxon>
        <taxon>eudicotyledons</taxon>
        <taxon>Gunneridae</taxon>
        <taxon>Pentapetalae</taxon>
        <taxon>Caryophyllales</taxon>
        <taxon>Cactineae</taxon>
        <taxon>Cactaceae</taxon>
        <taxon>Opuntioideae</taxon>
        <taxon>Opuntia</taxon>
    </lineage>
</organism>
<dbReference type="AlphaFoldDB" id="A0A7C9FQV5"/>
<evidence type="ECO:0000313" key="1">
    <source>
        <dbReference type="EMBL" id="MBA4681029.1"/>
    </source>
</evidence>